<feature type="coiled-coil region" evidence="4">
    <location>
        <begin position="969"/>
        <end position="1360"/>
    </location>
</feature>
<reference evidence="6" key="1">
    <citation type="journal article" date="2022" name="bioRxiv">
        <title>Sequencing and chromosome-scale assembly of the giantPleurodeles waltlgenome.</title>
        <authorList>
            <person name="Brown T."/>
            <person name="Elewa A."/>
            <person name="Iarovenko S."/>
            <person name="Subramanian E."/>
            <person name="Araus A.J."/>
            <person name="Petzold A."/>
            <person name="Susuki M."/>
            <person name="Suzuki K.-i.T."/>
            <person name="Hayashi T."/>
            <person name="Toyoda A."/>
            <person name="Oliveira C."/>
            <person name="Osipova E."/>
            <person name="Leigh N.D."/>
            <person name="Simon A."/>
            <person name="Yun M.H."/>
        </authorList>
    </citation>
    <scope>NUCLEOTIDE SEQUENCE</scope>
    <source>
        <strain evidence="6">20211129_DDA</strain>
        <tissue evidence="6">Liver</tissue>
    </source>
</reference>
<dbReference type="InterPro" id="IPR000727">
    <property type="entry name" value="T_SNARE_dom"/>
</dbReference>
<dbReference type="InterPro" id="IPR002110">
    <property type="entry name" value="Ankyrin_rpt"/>
</dbReference>
<sequence>MPPGEAAVIRTGNVPLTTGGHEVLWEREGHVFQTADWNKYDDRLMKAAERGDVDKVSSILAKKGVNPSKLDLEGRSAFHVVASKGNLDCLNTILLHGVDITSHDAVGRNALHLSAKYGHSLCLQKLLQFNCPTENVDLQGRTALHDAAMSECRSSVQLLCDHGASVNAKDGDGRTPLVLATQMCRPAICQLLIDKGADINGRDKQNKTALMLGCEYGCKDAVEVLLKNGADVNLLDSLGHDSAYYARIGDNLEILSMIRAAMESTAKGRESIRKGPQLPTKWHHVIDQDKVKQQQQIFREQQQQQDLEAENEELKERLWEMQREHRQMFDKSGVLQQQQKEELAMILEAKEKDHETSLRTIESLRAKLKYYEVNQTASSPFSNGKGDALLKQSFSFSTESQSRSMVRPLELSKPSQAVSAESESLKKELDALRKYNEAAREENSKLQVELSRKTADCRALAAQCERTKMESDEQIRQLEDALKDVQKRMFDSEGKVKQMQGHFLALKEHLTSETLLGSTKLAEDLQEQLTDMKSKYEGASMEVGKLRNQMKQNEMLVEELKRDEGRLIKENRKFQEERSMLAREQEKEAKKARELEGQLRDKEAKLALSIPADKFENMKSLLTNEVNEKAKQVVEMEQELQKFHTELKRLQKELGMHQTKVLEGSQARKNLQSMLDKQSEKFGKEVTELTLKNQNFQKEAQNVRQENYLLQQQMHKLKEELASHYVPLKLHAEQKKACELNIEDLSKQLAEARQKQQQAKMEMEKLMIEKTSLKENVNHLQALFVPPEKHEKDIATLKSNVVDLQRQRDELMQKCNEEQEKNRKLITANEDLKISLKDHYLPITKHMEVTSTLTSTLENVTGELLEFKRREQETQQKYIRASEECDTLKKQLLQLQDKVWAEYVNLADHKKQVDDLNQSKKELEVTNNETLAKYVKEKEEVARLHVAIEGQKRELDTLQECIKVKYAPVASMEEKEKSFQATLNGLRNQLAEQTQRCTDGQEEARKWQRENEMLKAEILSLQMDIQSHSGLHKTNQEKERQFEEKLEGLNDELREVLQKYADIEREKERLEDENAKHLSEAQAMQVRLQRHYAPLEQLESLKMSLEGKIETLVVELQQKKSECEHAFEKVEQLQLELEHQRGTSLPLTEHTKMKEELERQIAAVKDQLREEMEAGQIKETVTAKLKAEIQSMESAVMELQKREASNVSEHKTTKDALMAQVASLEGTVRDLHEKYKDKCEEAARLEQEAVLAKEEAKCLQAQSLRIEQEIRELKERYDTSLATIEDLQKSIQESAKQIQAKDNKITELLNDVERLKQALSGLSQLTYTTGVPTKRQNQQVDVLQSQVNTLQQQLAEADRRHQEVISVYRTHLLSAVQGRMDEDVQDALLQIIRMRQGLVC</sequence>
<feature type="coiled-coil region" evidence="4">
    <location>
        <begin position="686"/>
        <end position="828"/>
    </location>
</feature>
<dbReference type="Gene3D" id="1.25.40.20">
    <property type="entry name" value="Ankyrin repeat-containing domain"/>
    <property type="match status" value="2"/>
</dbReference>
<keyword evidence="3" id="KW-0040">ANK repeat</keyword>
<dbReference type="Pfam" id="PF00023">
    <property type="entry name" value="Ank"/>
    <property type="match status" value="2"/>
</dbReference>
<accession>A0AAV7TRW0</accession>
<dbReference type="PANTHER" id="PTHR24129">
    <property type="entry name" value="ANKYCORBIN"/>
    <property type="match status" value="1"/>
</dbReference>
<dbReference type="PANTHER" id="PTHR24129:SF1">
    <property type="entry name" value="UVEAL AUTOANTIGEN WITH COILED-COIL DOMAINS AND ANKYRIN REPEATS"/>
    <property type="match status" value="1"/>
</dbReference>
<evidence type="ECO:0000256" key="2">
    <source>
        <dbReference type="ARBA" id="ARBA00023054"/>
    </source>
</evidence>
<evidence type="ECO:0000256" key="4">
    <source>
        <dbReference type="SAM" id="Coils"/>
    </source>
</evidence>
<organism evidence="6 7">
    <name type="scientific">Pleurodeles waltl</name>
    <name type="common">Iberian ribbed newt</name>
    <dbReference type="NCBI Taxonomy" id="8319"/>
    <lineage>
        <taxon>Eukaryota</taxon>
        <taxon>Metazoa</taxon>
        <taxon>Chordata</taxon>
        <taxon>Craniata</taxon>
        <taxon>Vertebrata</taxon>
        <taxon>Euteleostomi</taxon>
        <taxon>Amphibia</taxon>
        <taxon>Batrachia</taxon>
        <taxon>Caudata</taxon>
        <taxon>Salamandroidea</taxon>
        <taxon>Salamandridae</taxon>
        <taxon>Pleurodelinae</taxon>
        <taxon>Pleurodeles</taxon>
    </lineage>
</organism>
<dbReference type="GO" id="GO:0003779">
    <property type="term" value="F:actin binding"/>
    <property type="evidence" value="ECO:0007669"/>
    <property type="project" value="InterPro"/>
</dbReference>
<feature type="coiled-coil region" evidence="4">
    <location>
        <begin position="290"/>
        <end position="367"/>
    </location>
</feature>
<feature type="coiled-coil region" evidence="4">
    <location>
        <begin position="857"/>
        <end position="940"/>
    </location>
</feature>
<dbReference type="SUPFAM" id="SSF48403">
    <property type="entry name" value="Ankyrin repeat"/>
    <property type="match status" value="1"/>
</dbReference>
<dbReference type="PROSITE" id="PS50192">
    <property type="entry name" value="T_SNARE"/>
    <property type="match status" value="1"/>
</dbReference>
<gene>
    <name evidence="6" type="ORF">NDU88_004442</name>
</gene>
<evidence type="ECO:0000313" key="7">
    <source>
        <dbReference type="Proteomes" id="UP001066276"/>
    </source>
</evidence>
<feature type="repeat" description="ANK" evidence="3">
    <location>
        <begin position="73"/>
        <end position="105"/>
    </location>
</feature>
<proteinExistence type="predicted"/>
<feature type="repeat" description="ANK" evidence="3">
    <location>
        <begin position="205"/>
        <end position="237"/>
    </location>
</feature>
<keyword evidence="1" id="KW-0677">Repeat</keyword>
<dbReference type="InterPro" id="IPR036770">
    <property type="entry name" value="Ankyrin_rpt-contain_sf"/>
</dbReference>
<dbReference type="InterPro" id="IPR042420">
    <property type="entry name" value="RAI14/UACA"/>
</dbReference>
<feature type="coiled-coil region" evidence="4">
    <location>
        <begin position="522"/>
        <end position="660"/>
    </location>
</feature>
<feature type="coiled-coil region" evidence="4">
    <location>
        <begin position="422"/>
        <end position="495"/>
    </location>
</feature>
<evidence type="ECO:0000313" key="6">
    <source>
        <dbReference type="EMBL" id="KAJ1179206.1"/>
    </source>
</evidence>
<feature type="repeat" description="ANK" evidence="3">
    <location>
        <begin position="139"/>
        <end position="171"/>
    </location>
</feature>
<feature type="domain" description="T-SNARE coiled-coil homology" evidence="5">
    <location>
        <begin position="1302"/>
        <end position="1364"/>
    </location>
</feature>
<evidence type="ECO:0000256" key="3">
    <source>
        <dbReference type="PROSITE-ProRule" id="PRU00023"/>
    </source>
</evidence>
<name>A0AAV7TRW0_PLEWA</name>
<feature type="repeat" description="ANK" evidence="3">
    <location>
        <begin position="172"/>
        <end position="204"/>
    </location>
</feature>
<dbReference type="PROSITE" id="PS50088">
    <property type="entry name" value="ANK_REPEAT"/>
    <property type="match status" value="4"/>
</dbReference>
<dbReference type="SMART" id="SM00248">
    <property type="entry name" value="ANK"/>
    <property type="match status" value="6"/>
</dbReference>
<dbReference type="Pfam" id="PF12796">
    <property type="entry name" value="Ank_2"/>
    <property type="match status" value="1"/>
</dbReference>
<keyword evidence="2 4" id="KW-0175">Coiled coil</keyword>
<evidence type="ECO:0000256" key="1">
    <source>
        <dbReference type="ARBA" id="ARBA00022737"/>
    </source>
</evidence>
<dbReference type="EMBL" id="JANPWB010000006">
    <property type="protein sequence ID" value="KAJ1179206.1"/>
    <property type="molecule type" value="Genomic_DNA"/>
</dbReference>
<comment type="caution">
    <text evidence="6">The sequence shown here is derived from an EMBL/GenBank/DDBJ whole genome shotgun (WGS) entry which is preliminary data.</text>
</comment>
<dbReference type="PROSITE" id="PS50297">
    <property type="entry name" value="ANK_REP_REGION"/>
    <property type="match status" value="4"/>
</dbReference>
<keyword evidence="7" id="KW-1185">Reference proteome</keyword>
<evidence type="ECO:0000259" key="5">
    <source>
        <dbReference type="PROSITE" id="PS50192"/>
    </source>
</evidence>
<protein>
    <recommendedName>
        <fullName evidence="5">t-SNARE coiled-coil homology domain-containing protein</fullName>
    </recommendedName>
</protein>
<dbReference type="Proteomes" id="UP001066276">
    <property type="component" value="Chromosome 3_2"/>
</dbReference>